<dbReference type="Ensembl" id="ENSCSAVT00000014188.1">
    <property type="protein sequence ID" value="ENSCSAVP00000014027.1"/>
    <property type="gene ID" value="ENSCSAVG00000008228.1"/>
</dbReference>
<dbReference type="SUPFAM" id="SSF50978">
    <property type="entry name" value="WD40 repeat-like"/>
    <property type="match status" value="1"/>
</dbReference>
<name>H2Z8W2_CIOSA</name>
<evidence type="ECO:0000259" key="5">
    <source>
        <dbReference type="Pfam" id="PF23609"/>
    </source>
</evidence>
<proteinExistence type="inferred from homology"/>
<comment type="similarity">
    <text evidence="1">Belongs to the WD repeat EIPR1 family.</text>
</comment>
<sequence>EEDAPLIYGLELPARCLCPQTAESNVTRFIVGTQSLKQENQIHLVEFDDENNQLEKTVFAHVDGEIWHLLSSYNDPLLFSTCYSSYKDGKLGTGCKIYKFVSDSENQGPADTGDFDTGVGNFESIDEVCTVSSSEINHISSLQWKPIEDDNQVMVLGDGKLHLFDLVEEKTESSFSFQLPEKKGHPLVATCGKWNPHHTAKQFAVASGQNITSFDMRSKSPAFQLENCHGQLVRDLDFNPNKQYHVVTCGDDCLVKFWDTREPKAPISVLESDHSHWVWGVRFNPFHDQLVLSCGSDSRVVLNNKASISSEPFGHMVDEEDDDQKEKKSDQLIAVYEEHEDSVYAVEWSAADPWSFASLSYDGRIVINKVPKTVKFDILL</sequence>
<dbReference type="GeneTree" id="ENSGT00730000111137"/>
<dbReference type="InParanoid" id="H2Z8W2"/>
<dbReference type="InterPro" id="IPR059104">
    <property type="entry name" value="Beta-prop_EIPR1-like"/>
</dbReference>
<dbReference type="GO" id="GO:0016567">
    <property type="term" value="P:protein ubiquitination"/>
    <property type="evidence" value="ECO:0007669"/>
    <property type="project" value="TreeGrafter"/>
</dbReference>
<dbReference type="InterPro" id="IPR036322">
    <property type="entry name" value="WD40_repeat_dom_sf"/>
</dbReference>
<evidence type="ECO:0000313" key="7">
    <source>
        <dbReference type="Proteomes" id="UP000007875"/>
    </source>
</evidence>
<dbReference type="InterPro" id="IPR015943">
    <property type="entry name" value="WD40/YVTN_repeat-like_dom_sf"/>
</dbReference>
<organism evidence="6 7">
    <name type="scientific">Ciona savignyi</name>
    <name type="common">Pacific transparent sea squirt</name>
    <dbReference type="NCBI Taxonomy" id="51511"/>
    <lineage>
        <taxon>Eukaryota</taxon>
        <taxon>Metazoa</taxon>
        <taxon>Chordata</taxon>
        <taxon>Tunicata</taxon>
        <taxon>Ascidiacea</taxon>
        <taxon>Phlebobranchia</taxon>
        <taxon>Cionidae</taxon>
        <taxon>Ciona</taxon>
    </lineage>
</organism>
<dbReference type="FunCoup" id="H2Z8W2">
    <property type="interactions" value="307"/>
</dbReference>
<reference evidence="6" key="3">
    <citation type="submission" date="2025-09" db="UniProtKB">
        <authorList>
            <consortium name="Ensembl"/>
        </authorList>
    </citation>
    <scope>IDENTIFICATION</scope>
</reference>
<dbReference type="Pfam" id="PF00400">
    <property type="entry name" value="WD40"/>
    <property type="match status" value="1"/>
</dbReference>
<dbReference type="Pfam" id="PF23609">
    <property type="entry name" value="Beta-prop_EIPR1"/>
    <property type="match status" value="1"/>
</dbReference>
<keyword evidence="2 4" id="KW-0853">WD repeat</keyword>
<dbReference type="FunFam" id="2.130.10.10:FF:000732">
    <property type="entry name" value="EARP-interacting protein homolog"/>
    <property type="match status" value="1"/>
</dbReference>
<dbReference type="STRING" id="51511.ENSCSAVP00000014027"/>
<feature type="repeat" description="WD" evidence="4">
    <location>
        <begin position="226"/>
        <end position="268"/>
    </location>
</feature>
<reference evidence="7" key="1">
    <citation type="submission" date="2003-08" db="EMBL/GenBank/DDBJ databases">
        <authorList>
            <person name="Birren B."/>
            <person name="Nusbaum C."/>
            <person name="Abebe A."/>
            <person name="Abouelleil A."/>
            <person name="Adekoya E."/>
            <person name="Ait-zahra M."/>
            <person name="Allen N."/>
            <person name="Allen T."/>
            <person name="An P."/>
            <person name="Anderson M."/>
            <person name="Anderson S."/>
            <person name="Arachchi H."/>
            <person name="Armbruster J."/>
            <person name="Bachantsang P."/>
            <person name="Baldwin J."/>
            <person name="Barry A."/>
            <person name="Bayul T."/>
            <person name="Blitshsteyn B."/>
            <person name="Bloom T."/>
            <person name="Blye J."/>
            <person name="Boguslavskiy L."/>
            <person name="Borowsky M."/>
            <person name="Boukhgalter B."/>
            <person name="Brunache A."/>
            <person name="Butler J."/>
            <person name="Calixte N."/>
            <person name="Calvo S."/>
            <person name="Camarata J."/>
            <person name="Campo K."/>
            <person name="Chang J."/>
            <person name="Cheshatsang Y."/>
            <person name="Citroen M."/>
            <person name="Collymore A."/>
            <person name="Considine T."/>
            <person name="Cook A."/>
            <person name="Cooke P."/>
            <person name="Corum B."/>
            <person name="Cuomo C."/>
            <person name="David R."/>
            <person name="Dawoe T."/>
            <person name="Degray S."/>
            <person name="Dodge S."/>
            <person name="Dooley K."/>
            <person name="Dorje P."/>
            <person name="Dorjee K."/>
            <person name="Dorris L."/>
            <person name="Duffey N."/>
            <person name="Dupes A."/>
            <person name="Elkins T."/>
            <person name="Engels R."/>
            <person name="Erickson J."/>
            <person name="Farina A."/>
            <person name="Faro S."/>
            <person name="Ferreira P."/>
            <person name="Fischer H."/>
            <person name="Fitzgerald M."/>
            <person name="Foley K."/>
            <person name="Gage D."/>
            <person name="Galagan J."/>
            <person name="Gearin G."/>
            <person name="Gnerre S."/>
            <person name="Gnirke A."/>
            <person name="Goyette A."/>
            <person name="Graham J."/>
            <person name="Grandbois E."/>
            <person name="Gyaltsen K."/>
            <person name="Hafez N."/>
            <person name="Hagopian D."/>
            <person name="Hagos B."/>
            <person name="Hall J."/>
            <person name="Hatcher B."/>
            <person name="Heller A."/>
            <person name="Higgins H."/>
            <person name="Honan T."/>
            <person name="Horn A."/>
            <person name="Houde N."/>
            <person name="Hughes L."/>
            <person name="Hulme W."/>
            <person name="Husby E."/>
            <person name="Iliev I."/>
            <person name="Jaffe D."/>
            <person name="Jones C."/>
            <person name="Kamal M."/>
            <person name="Kamat A."/>
            <person name="Kamvysselis M."/>
            <person name="Karlsson E."/>
            <person name="Kells C."/>
            <person name="Kieu A."/>
            <person name="Kisner P."/>
            <person name="Kodira C."/>
            <person name="Kulbokas E."/>
            <person name="Labutti K."/>
            <person name="Lama D."/>
            <person name="Landers T."/>
            <person name="Leger J."/>
            <person name="Levine S."/>
            <person name="Lewis D."/>
            <person name="Lewis T."/>
            <person name="Lindblad-toh K."/>
            <person name="Liu X."/>
            <person name="Lokyitsang T."/>
            <person name="Lokyitsang Y."/>
            <person name="Lucien O."/>
            <person name="Lui A."/>
            <person name="Ma L.J."/>
            <person name="Mabbitt R."/>
            <person name="Macdonald J."/>
            <person name="Maclean C."/>
            <person name="Major J."/>
            <person name="Manning J."/>
            <person name="Marabella R."/>
            <person name="Maru K."/>
            <person name="Matthews C."/>
            <person name="Mauceli E."/>
            <person name="Mccarthy M."/>
            <person name="Mcdonough S."/>
            <person name="Mcghee T."/>
            <person name="Meldrim J."/>
            <person name="Meneus L."/>
            <person name="Mesirov J."/>
            <person name="Mihalev A."/>
            <person name="Mihova T."/>
            <person name="Mikkelsen T."/>
            <person name="Mlenga V."/>
            <person name="Moru K."/>
            <person name="Mozes J."/>
            <person name="Mulrain L."/>
            <person name="Munson G."/>
            <person name="Naylor J."/>
            <person name="Newes C."/>
            <person name="Nguyen C."/>
            <person name="Nguyen N."/>
            <person name="Nguyen T."/>
            <person name="Nicol R."/>
            <person name="Nielsen C."/>
            <person name="Nizzari M."/>
            <person name="Norbu C."/>
            <person name="Norbu N."/>
            <person name="O'donnell P."/>
            <person name="Okoawo O."/>
            <person name="O'leary S."/>
            <person name="Omotosho B."/>
            <person name="O'neill K."/>
            <person name="Osman S."/>
            <person name="Parker S."/>
            <person name="Perrin D."/>
            <person name="Phunkhang P."/>
            <person name="Piqani B."/>
            <person name="Purcell S."/>
            <person name="Rachupka T."/>
            <person name="Ramasamy U."/>
            <person name="Rameau R."/>
            <person name="Ray V."/>
            <person name="Raymond C."/>
            <person name="Retta R."/>
            <person name="Richardson S."/>
            <person name="Rise C."/>
            <person name="Rodriguez J."/>
            <person name="Rogers J."/>
            <person name="Rogov P."/>
            <person name="Rutman M."/>
            <person name="Schupbach R."/>
            <person name="Seaman C."/>
            <person name="Settipalli S."/>
            <person name="Sharpe T."/>
            <person name="Sheridan J."/>
            <person name="Sherpa N."/>
            <person name="Shi J."/>
            <person name="Smirnov S."/>
            <person name="Smith C."/>
            <person name="Sougnez C."/>
            <person name="Spencer B."/>
            <person name="Stalker J."/>
            <person name="Stange-thomann N."/>
            <person name="Stavropoulos S."/>
            <person name="Stetson K."/>
            <person name="Stone C."/>
            <person name="Stone S."/>
            <person name="Stubbs M."/>
            <person name="Talamas J."/>
            <person name="Tchuinga P."/>
            <person name="Tenzing P."/>
            <person name="Tesfaye S."/>
            <person name="Theodore J."/>
            <person name="Thoulutsang Y."/>
            <person name="Topham K."/>
            <person name="Towey S."/>
            <person name="Tsamla T."/>
            <person name="Tsomo N."/>
            <person name="Vallee D."/>
            <person name="Vassiliev H."/>
            <person name="Venkataraman V."/>
            <person name="Vinson J."/>
            <person name="Vo A."/>
            <person name="Wade C."/>
            <person name="Wang S."/>
            <person name="Wangchuk T."/>
            <person name="Wangdi T."/>
            <person name="Whittaker C."/>
            <person name="Wilkinson J."/>
            <person name="Wu Y."/>
            <person name="Wyman D."/>
            <person name="Yadav S."/>
            <person name="Yang S."/>
            <person name="Yang X."/>
            <person name="Yeager S."/>
            <person name="Yee E."/>
            <person name="Young G."/>
            <person name="Zainoun J."/>
            <person name="Zembeck L."/>
            <person name="Zimmer A."/>
            <person name="Zody M."/>
            <person name="Lander E."/>
        </authorList>
    </citation>
    <scope>NUCLEOTIDE SEQUENCE [LARGE SCALE GENOMIC DNA]</scope>
</reference>
<dbReference type="InterPro" id="IPR019775">
    <property type="entry name" value="WD40_repeat_CS"/>
</dbReference>
<accession>H2Z8W2</accession>
<evidence type="ECO:0000256" key="3">
    <source>
        <dbReference type="ARBA" id="ARBA00022737"/>
    </source>
</evidence>
<dbReference type="HOGENOM" id="CLU_050772_0_0_1"/>
<dbReference type="Proteomes" id="UP000007875">
    <property type="component" value="Unassembled WGS sequence"/>
</dbReference>
<keyword evidence="7" id="KW-1185">Reference proteome</keyword>
<dbReference type="SMART" id="SM00320">
    <property type="entry name" value="WD40"/>
    <property type="match status" value="5"/>
</dbReference>
<evidence type="ECO:0000256" key="4">
    <source>
        <dbReference type="PROSITE-ProRule" id="PRU00221"/>
    </source>
</evidence>
<evidence type="ECO:0000256" key="2">
    <source>
        <dbReference type="ARBA" id="ARBA00022574"/>
    </source>
</evidence>
<dbReference type="PANTHER" id="PTHR14205:SF15">
    <property type="entry name" value="EARP AND GARP COMPLEX-INTERACTING PROTEIN 1"/>
    <property type="match status" value="1"/>
</dbReference>
<dbReference type="InterPro" id="IPR040323">
    <property type="entry name" value="EIPR1"/>
</dbReference>
<evidence type="ECO:0000256" key="1">
    <source>
        <dbReference type="ARBA" id="ARBA00005672"/>
    </source>
</evidence>
<dbReference type="eggNOG" id="KOG1007">
    <property type="taxonomic scope" value="Eukaryota"/>
</dbReference>
<dbReference type="AlphaFoldDB" id="H2Z8W2"/>
<dbReference type="PROSITE" id="PS50082">
    <property type="entry name" value="WD_REPEATS_2"/>
    <property type="match status" value="1"/>
</dbReference>
<feature type="domain" description="EIPR1-like beta-propeller" evidence="5">
    <location>
        <begin position="6"/>
        <end position="302"/>
    </location>
</feature>
<dbReference type="PROSITE" id="PS00678">
    <property type="entry name" value="WD_REPEATS_1"/>
    <property type="match status" value="1"/>
</dbReference>
<keyword evidence="3" id="KW-0677">Repeat</keyword>
<dbReference type="PANTHER" id="PTHR14205">
    <property type="entry name" value="WD-REPEAT PROTEIN"/>
    <property type="match status" value="1"/>
</dbReference>
<dbReference type="Gene3D" id="2.130.10.10">
    <property type="entry name" value="YVTN repeat-like/Quinoprotein amine dehydrogenase"/>
    <property type="match status" value="1"/>
</dbReference>
<protein>
    <recommendedName>
        <fullName evidence="5">EIPR1-like beta-propeller domain-containing protein</fullName>
    </recommendedName>
</protein>
<dbReference type="InterPro" id="IPR001680">
    <property type="entry name" value="WD40_rpt"/>
</dbReference>
<evidence type="ECO:0000313" key="6">
    <source>
        <dbReference type="Ensembl" id="ENSCSAVP00000014027.1"/>
    </source>
</evidence>
<reference evidence="6" key="2">
    <citation type="submission" date="2025-08" db="UniProtKB">
        <authorList>
            <consortium name="Ensembl"/>
        </authorList>
    </citation>
    <scope>IDENTIFICATION</scope>
</reference>
<dbReference type="OMA" id="HQFLALH"/>